<dbReference type="Gene3D" id="1.10.287.130">
    <property type="match status" value="1"/>
</dbReference>
<keyword evidence="5 9" id="KW-0418">Kinase</keyword>
<protein>
    <recommendedName>
        <fullName evidence="2">histidine kinase</fullName>
        <ecNumber evidence="2">2.7.13.3</ecNumber>
    </recommendedName>
</protein>
<dbReference type="Pfam" id="PF02518">
    <property type="entry name" value="HATPase_c"/>
    <property type="match status" value="1"/>
</dbReference>
<evidence type="ECO:0000256" key="3">
    <source>
        <dbReference type="ARBA" id="ARBA00022553"/>
    </source>
</evidence>
<dbReference type="InterPro" id="IPR036097">
    <property type="entry name" value="HisK_dim/P_sf"/>
</dbReference>
<dbReference type="SUPFAM" id="SSF47384">
    <property type="entry name" value="Homodimeric domain of signal transducing histidine kinase"/>
    <property type="match status" value="1"/>
</dbReference>
<evidence type="ECO:0000256" key="7">
    <source>
        <dbReference type="SAM" id="Coils"/>
    </source>
</evidence>
<sequence length="401" mass="44503">MNTAFVIGVTAVSFLVIAILLTQLRRALDSATRLGDTIRRLRRQLDTTREELARCQEAKAAMGEAVFDPVIFVDNHRQITACNHAADRLGICKVGHSLIEATRSYELDSLAGDTIAGRTELSRQLTLHNHLFRAQAARFTGGAVIVLRDVSELQRLGRARRDFVANISHELRTPLTAMSLLLDTFRAESANITPAQQRLLGQMQDQTESLTQLVQELSELTQIESGQMPMRMLRASLYDVANAAITRLSPQAERAGLRMINAVPEAQRGLFDPDQIRRVLSNLLHNAIKFTPQGQITVFVLTDEEAEQQLQRLRADPNGIDLTAQDVLIVGVRDTGVGIPHEELPRIFERFYKVDRARGQGGTGLGLSIAKHIVEAHGGRIWAESTLGKGTTFYFTVPRED</sequence>
<dbReference type="InterPro" id="IPR003594">
    <property type="entry name" value="HATPase_dom"/>
</dbReference>
<evidence type="ECO:0000259" key="8">
    <source>
        <dbReference type="PROSITE" id="PS50109"/>
    </source>
</evidence>
<comment type="caution">
    <text evidence="9">The sequence shown here is derived from an EMBL/GenBank/DDBJ whole genome shotgun (WGS) entry which is preliminary data.</text>
</comment>
<dbReference type="GO" id="GO:0009927">
    <property type="term" value="F:histidine phosphotransfer kinase activity"/>
    <property type="evidence" value="ECO:0007669"/>
    <property type="project" value="TreeGrafter"/>
</dbReference>
<evidence type="ECO:0000256" key="4">
    <source>
        <dbReference type="ARBA" id="ARBA00022679"/>
    </source>
</evidence>
<evidence type="ECO:0000313" key="9">
    <source>
        <dbReference type="EMBL" id="PJF47113.1"/>
    </source>
</evidence>
<dbReference type="Gene3D" id="3.30.565.10">
    <property type="entry name" value="Histidine kinase-like ATPase, C-terminal domain"/>
    <property type="match status" value="1"/>
</dbReference>
<keyword evidence="4" id="KW-0808">Transferase</keyword>
<proteinExistence type="predicted"/>
<feature type="domain" description="Histidine kinase" evidence="8">
    <location>
        <begin position="166"/>
        <end position="401"/>
    </location>
</feature>
<dbReference type="PRINTS" id="PR00344">
    <property type="entry name" value="BCTRLSENSOR"/>
</dbReference>
<dbReference type="GO" id="GO:0000155">
    <property type="term" value="F:phosphorelay sensor kinase activity"/>
    <property type="evidence" value="ECO:0007669"/>
    <property type="project" value="InterPro"/>
</dbReference>
<keyword evidence="6" id="KW-0902">Two-component regulatory system</keyword>
<evidence type="ECO:0000256" key="6">
    <source>
        <dbReference type="ARBA" id="ARBA00023012"/>
    </source>
</evidence>
<dbReference type="CDD" id="cd16922">
    <property type="entry name" value="HATPase_EvgS-ArcB-TorS-like"/>
    <property type="match status" value="1"/>
</dbReference>
<dbReference type="SUPFAM" id="SSF55874">
    <property type="entry name" value="ATPase domain of HSP90 chaperone/DNA topoisomerase II/histidine kinase"/>
    <property type="match status" value="1"/>
</dbReference>
<dbReference type="EMBL" id="PGTN01000067">
    <property type="protein sequence ID" value="PJF47113.1"/>
    <property type="molecule type" value="Genomic_DNA"/>
</dbReference>
<dbReference type="PROSITE" id="PS50109">
    <property type="entry name" value="HIS_KIN"/>
    <property type="match status" value="1"/>
</dbReference>
<name>A0A2M8QBC1_9CHLR</name>
<keyword evidence="7" id="KW-0175">Coiled coil</keyword>
<dbReference type="AlphaFoldDB" id="A0A2M8QBC1"/>
<dbReference type="InterPro" id="IPR004358">
    <property type="entry name" value="Sig_transdc_His_kin-like_C"/>
</dbReference>
<dbReference type="Pfam" id="PF00512">
    <property type="entry name" value="HisKA"/>
    <property type="match status" value="1"/>
</dbReference>
<dbReference type="Proteomes" id="UP000230790">
    <property type="component" value="Unassembled WGS sequence"/>
</dbReference>
<dbReference type="PANTHER" id="PTHR43047">
    <property type="entry name" value="TWO-COMPONENT HISTIDINE PROTEIN KINASE"/>
    <property type="match status" value="1"/>
</dbReference>
<accession>A0A2M8QBC1</accession>
<dbReference type="InterPro" id="IPR003661">
    <property type="entry name" value="HisK_dim/P_dom"/>
</dbReference>
<dbReference type="FunFam" id="3.30.565.10:FF:000006">
    <property type="entry name" value="Sensor histidine kinase WalK"/>
    <property type="match status" value="1"/>
</dbReference>
<evidence type="ECO:0000256" key="5">
    <source>
        <dbReference type="ARBA" id="ARBA00022777"/>
    </source>
</evidence>
<dbReference type="InterPro" id="IPR005467">
    <property type="entry name" value="His_kinase_dom"/>
</dbReference>
<dbReference type="SMART" id="SM00388">
    <property type="entry name" value="HisKA"/>
    <property type="match status" value="1"/>
</dbReference>
<dbReference type="PANTHER" id="PTHR43047:SF72">
    <property type="entry name" value="OSMOSENSING HISTIDINE PROTEIN KINASE SLN1"/>
    <property type="match status" value="1"/>
</dbReference>
<evidence type="ECO:0000256" key="2">
    <source>
        <dbReference type="ARBA" id="ARBA00012438"/>
    </source>
</evidence>
<dbReference type="GO" id="GO:0005886">
    <property type="term" value="C:plasma membrane"/>
    <property type="evidence" value="ECO:0007669"/>
    <property type="project" value="TreeGrafter"/>
</dbReference>
<reference evidence="9 10" key="1">
    <citation type="submission" date="2017-11" db="EMBL/GenBank/DDBJ databases">
        <title>Evolution of Phototrophy in the Chloroflexi Phylum Driven by Horizontal Gene Transfer.</title>
        <authorList>
            <person name="Ward L.M."/>
            <person name="Hemp J."/>
            <person name="Shih P.M."/>
            <person name="Mcglynn S.E."/>
            <person name="Fischer W."/>
        </authorList>
    </citation>
    <scope>NUCLEOTIDE SEQUENCE [LARGE SCALE GENOMIC DNA]</scope>
    <source>
        <strain evidence="9">JP3_7</strain>
    </source>
</reference>
<gene>
    <name evidence="9" type="ORF">CUN48_10365</name>
</gene>
<keyword evidence="3" id="KW-0597">Phosphoprotein</keyword>
<evidence type="ECO:0000313" key="10">
    <source>
        <dbReference type="Proteomes" id="UP000230790"/>
    </source>
</evidence>
<dbReference type="InterPro" id="IPR036890">
    <property type="entry name" value="HATPase_C_sf"/>
</dbReference>
<dbReference type="CDD" id="cd00082">
    <property type="entry name" value="HisKA"/>
    <property type="match status" value="1"/>
</dbReference>
<organism evidence="9 10">
    <name type="scientific">Candidatus Thermofonsia Clade 3 bacterium</name>
    <dbReference type="NCBI Taxonomy" id="2364212"/>
    <lineage>
        <taxon>Bacteria</taxon>
        <taxon>Bacillati</taxon>
        <taxon>Chloroflexota</taxon>
        <taxon>Candidatus Thermofontia</taxon>
        <taxon>Candidatus Thermofonsia Clade 3</taxon>
    </lineage>
</organism>
<dbReference type="SMART" id="SM00387">
    <property type="entry name" value="HATPase_c"/>
    <property type="match status" value="1"/>
</dbReference>
<comment type="catalytic activity">
    <reaction evidence="1">
        <text>ATP + protein L-histidine = ADP + protein N-phospho-L-histidine.</text>
        <dbReference type="EC" id="2.7.13.3"/>
    </reaction>
</comment>
<feature type="coiled-coil region" evidence="7">
    <location>
        <begin position="31"/>
        <end position="58"/>
    </location>
</feature>
<dbReference type="EC" id="2.7.13.3" evidence="2"/>
<evidence type="ECO:0000256" key="1">
    <source>
        <dbReference type="ARBA" id="ARBA00000085"/>
    </source>
</evidence>